<dbReference type="InterPro" id="IPR050090">
    <property type="entry name" value="Tyrosine_recombinase_XerCD"/>
</dbReference>
<evidence type="ECO:0000256" key="1">
    <source>
        <dbReference type="ARBA" id="ARBA00008857"/>
    </source>
</evidence>
<dbReference type="Proteomes" id="UP001595878">
    <property type="component" value="Unassembled WGS sequence"/>
</dbReference>
<dbReference type="Pfam" id="PF17293">
    <property type="entry name" value="Arm-DNA-bind_5"/>
    <property type="match status" value="1"/>
</dbReference>
<evidence type="ECO:0000256" key="3">
    <source>
        <dbReference type="ARBA" id="ARBA00023172"/>
    </source>
</evidence>
<evidence type="ECO:0000313" key="5">
    <source>
        <dbReference type="EMBL" id="MFC4691504.1"/>
    </source>
</evidence>
<keyword evidence="2" id="KW-0238">DNA-binding</keyword>
<reference evidence="6" key="1">
    <citation type="journal article" date="2019" name="Int. J. Syst. Evol. Microbiol.">
        <title>The Global Catalogue of Microorganisms (GCM) 10K type strain sequencing project: providing services to taxonomists for standard genome sequencing and annotation.</title>
        <authorList>
            <consortium name="The Broad Institute Genomics Platform"/>
            <consortium name="The Broad Institute Genome Sequencing Center for Infectious Disease"/>
            <person name="Wu L."/>
            <person name="Ma J."/>
        </authorList>
    </citation>
    <scope>NUCLEOTIDE SEQUENCE [LARGE SCALE GENOMIC DNA]</scope>
    <source>
        <strain evidence="6">CGMCC 4.7427</strain>
    </source>
</reference>
<keyword evidence="6" id="KW-1185">Reference proteome</keyword>
<evidence type="ECO:0000313" key="6">
    <source>
        <dbReference type="Proteomes" id="UP001595878"/>
    </source>
</evidence>
<dbReference type="EMBL" id="JBHSHB010000024">
    <property type="protein sequence ID" value="MFC4691504.1"/>
    <property type="molecule type" value="Genomic_DNA"/>
</dbReference>
<evidence type="ECO:0000259" key="4">
    <source>
        <dbReference type="PROSITE" id="PS51898"/>
    </source>
</evidence>
<dbReference type="Pfam" id="PF13102">
    <property type="entry name" value="Phage_int_SAM_5"/>
    <property type="match status" value="1"/>
</dbReference>
<dbReference type="InterPro" id="IPR013762">
    <property type="entry name" value="Integrase-like_cat_sf"/>
</dbReference>
<dbReference type="PANTHER" id="PTHR30349">
    <property type="entry name" value="PHAGE INTEGRASE-RELATED"/>
    <property type="match status" value="1"/>
</dbReference>
<dbReference type="PROSITE" id="PS51898">
    <property type="entry name" value="TYR_RECOMBINASE"/>
    <property type="match status" value="1"/>
</dbReference>
<dbReference type="RefSeq" id="WP_380035495.1">
    <property type="nucleotide sequence ID" value="NZ_JBHSHB010000024.1"/>
</dbReference>
<dbReference type="SUPFAM" id="SSF56349">
    <property type="entry name" value="DNA breaking-rejoining enzymes"/>
    <property type="match status" value="1"/>
</dbReference>
<name>A0ABV9LC78_9FLAO</name>
<dbReference type="Gene3D" id="1.10.150.130">
    <property type="match status" value="1"/>
</dbReference>
<comment type="similarity">
    <text evidence="1">Belongs to the 'phage' integrase family.</text>
</comment>
<organism evidence="5 6">
    <name type="scientific">Dokdonia genika</name>
    <dbReference type="NCBI Taxonomy" id="308113"/>
    <lineage>
        <taxon>Bacteria</taxon>
        <taxon>Pseudomonadati</taxon>
        <taxon>Bacteroidota</taxon>
        <taxon>Flavobacteriia</taxon>
        <taxon>Flavobacteriales</taxon>
        <taxon>Flavobacteriaceae</taxon>
        <taxon>Dokdonia</taxon>
    </lineage>
</organism>
<sequence length="405" mass="46897">MASVKLILKKQKVDASGEAPIYLRLIKNRKTKFISLGIKVALNEWDETKQRVKKNHKGSTRLNAYLATKVADAQGEIADIERRNISVSARKLKEVVKGKPVTNFFEYSYGRCEKQKNTLSYSTYRNYITYLKKFETFIGHTDVAFEDITVTMIKDYAGYCGTTLGNNNTTINFSLRILNLMFRNAQKEDLIPRSLFPFDKYKVKKEKTNRRYLNEEQLQALINLEVSERAQAPLVKDMFIFSVFAGGLRFSDVLELKWKHYNKKEQRISKTICKTNNPHSFKIGSTAIDILEKYHTADASPEDTVFPFGEITERYFKDREYRADQIRRKTALVGQYLKAMGNKIDLPFNLTFHLSRHTFATRALNKGMRIEHVSKLMDHSDIGITQIYAKIINSELDKAVDQYLN</sequence>
<dbReference type="InterPro" id="IPR010998">
    <property type="entry name" value="Integrase_recombinase_N"/>
</dbReference>
<comment type="caution">
    <text evidence="5">The sequence shown here is derived from an EMBL/GenBank/DDBJ whole genome shotgun (WGS) entry which is preliminary data.</text>
</comment>
<evidence type="ECO:0000256" key="2">
    <source>
        <dbReference type="ARBA" id="ARBA00023125"/>
    </source>
</evidence>
<accession>A0ABV9LC78</accession>
<dbReference type="Gene3D" id="1.10.443.10">
    <property type="entry name" value="Intergrase catalytic core"/>
    <property type="match status" value="1"/>
</dbReference>
<dbReference type="InterPro" id="IPR002104">
    <property type="entry name" value="Integrase_catalytic"/>
</dbReference>
<gene>
    <name evidence="5" type="ORF">ACFO5T_13780</name>
</gene>
<dbReference type="CDD" id="cd01185">
    <property type="entry name" value="INTN1_C_like"/>
    <property type="match status" value="1"/>
</dbReference>
<feature type="domain" description="Tyr recombinase" evidence="4">
    <location>
        <begin position="208"/>
        <end position="401"/>
    </location>
</feature>
<keyword evidence="3" id="KW-0233">DNA recombination</keyword>
<proteinExistence type="inferred from homology"/>
<dbReference type="InterPro" id="IPR035386">
    <property type="entry name" value="Arm-DNA-bind_5"/>
</dbReference>
<dbReference type="InterPro" id="IPR011010">
    <property type="entry name" value="DNA_brk_join_enz"/>
</dbReference>
<dbReference type="Pfam" id="PF00589">
    <property type="entry name" value="Phage_integrase"/>
    <property type="match status" value="1"/>
</dbReference>
<dbReference type="PANTHER" id="PTHR30349:SF64">
    <property type="entry name" value="PROPHAGE INTEGRASE INTD-RELATED"/>
    <property type="match status" value="1"/>
</dbReference>
<protein>
    <submittedName>
        <fullName evidence="5">Tyrosine-type recombinase/integrase</fullName>
    </submittedName>
</protein>
<dbReference type="InterPro" id="IPR025269">
    <property type="entry name" value="SAM-like_dom"/>
</dbReference>